<gene>
    <name evidence="1" type="primary">Dmoj\GI13554</name>
    <name evidence="1" type="ORF">Dmoj_GI13554</name>
</gene>
<dbReference type="OrthoDB" id="7865045at2759"/>
<evidence type="ECO:0000313" key="1">
    <source>
        <dbReference type="EMBL" id="EDW19012.1"/>
    </source>
</evidence>
<name>B4KZQ6_DROMO</name>
<keyword evidence="2" id="KW-1185">Reference proteome</keyword>
<proteinExistence type="predicted"/>
<dbReference type="EMBL" id="CH933809">
    <property type="protein sequence ID" value="EDW19012.1"/>
    <property type="molecule type" value="Genomic_DNA"/>
</dbReference>
<dbReference type="InParanoid" id="B4KZQ6"/>
<dbReference type="PhylomeDB" id="B4KZQ6"/>
<accession>B4KZQ6</accession>
<dbReference type="AlphaFoldDB" id="B4KZQ6"/>
<reference evidence="1 2" key="1">
    <citation type="journal article" date="2007" name="Nature">
        <title>Evolution of genes and genomes on the Drosophila phylogeny.</title>
        <authorList>
            <consortium name="Drosophila 12 Genomes Consortium"/>
            <person name="Clark A.G."/>
            <person name="Eisen M.B."/>
            <person name="Smith D.R."/>
            <person name="Bergman C.M."/>
            <person name="Oliver B."/>
            <person name="Markow T.A."/>
            <person name="Kaufman T.C."/>
            <person name="Kellis M."/>
            <person name="Gelbart W."/>
            <person name="Iyer V.N."/>
            <person name="Pollard D.A."/>
            <person name="Sackton T.B."/>
            <person name="Larracuente A.M."/>
            <person name="Singh N.D."/>
            <person name="Abad J.P."/>
            <person name="Abt D.N."/>
            <person name="Adryan B."/>
            <person name="Aguade M."/>
            <person name="Akashi H."/>
            <person name="Anderson W.W."/>
            <person name="Aquadro C.F."/>
            <person name="Ardell D.H."/>
            <person name="Arguello R."/>
            <person name="Artieri C.G."/>
            <person name="Barbash D.A."/>
            <person name="Barker D."/>
            <person name="Barsanti P."/>
            <person name="Batterham P."/>
            <person name="Batzoglou S."/>
            <person name="Begun D."/>
            <person name="Bhutkar A."/>
            <person name="Blanco E."/>
            <person name="Bosak S.A."/>
            <person name="Bradley R.K."/>
            <person name="Brand A.D."/>
            <person name="Brent M.R."/>
            <person name="Brooks A.N."/>
            <person name="Brown R.H."/>
            <person name="Butlin R.K."/>
            <person name="Caggese C."/>
            <person name="Calvi B.R."/>
            <person name="Bernardo de Carvalho A."/>
            <person name="Caspi A."/>
            <person name="Castrezana S."/>
            <person name="Celniker S.E."/>
            <person name="Chang J.L."/>
            <person name="Chapple C."/>
            <person name="Chatterji S."/>
            <person name="Chinwalla A."/>
            <person name="Civetta A."/>
            <person name="Clifton S.W."/>
            <person name="Comeron J.M."/>
            <person name="Costello J.C."/>
            <person name="Coyne J.A."/>
            <person name="Daub J."/>
            <person name="David R.G."/>
            <person name="Delcher A.L."/>
            <person name="Delehaunty K."/>
            <person name="Do C.B."/>
            <person name="Ebling H."/>
            <person name="Edwards K."/>
            <person name="Eickbush T."/>
            <person name="Evans J.D."/>
            <person name="Filipski A."/>
            <person name="Findeiss S."/>
            <person name="Freyhult E."/>
            <person name="Fulton L."/>
            <person name="Fulton R."/>
            <person name="Garcia A.C."/>
            <person name="Gardiner A."/>
            <person name="Garfield D.A."/>
            <person name="Garvin B.E."/>
            <person name="Gibson G."/>
            <person name="Gilbert D."/>
            <person name="Gnerre S."/>
            <person name="Godfrey J."/>
            <person name="Good R."/>
            <person name="Gotea V."/>
            <person name="Gravely B."/>
            <person name="Greenberg A.J."/>
            <person name="Griffiths-Jones S."/>
            <person name="Gross S."/>
            <person name="Guigo R."/>
            <person name="Gustafson E.A."/>
            <person name="Haerty W."/>
            <person name="Hahn M.W."/>
            <person name="Halligan D.L."/>
            <person name="Halpern A.L."/>
            <person name="Halter G.M."/>
            <person name="Han M.V."/>
            <person name="Heger A."/>
            <person name="Hillier L."/>
            <person name="Hinrichs A.S."/>
            <person name="Holmes I."/>
            <person name="Hoskins R.A."/>
            <person name="Hubisz M.J."/>
            <person name="Hultmark D."/>
            <person name="Huntley M.A."/>
            <person name="Jaffe D.B."/>
            <person name="Jagadeeshan S."/>
            <person name="Jeck W.R."/>
            <person name="Johnson J."/>
            <person name="Jones C.D."/>
            <person name="Jordan W.C."/>
            <person name="Karpen G.H."/>
            <person name="Kataoka E."/>
            <person name="Keightley P.D."/>
            <person name="Kheradpour P."/>
            <person name="Kirkness E.F."/>
            <person name="Koerich L.B."/>
            <person name="Kristiansen K."/>
            <person name="Kudrna D."/>
            <person name="Kulathinal R.J."/>
            <person name="Kumar S."/>
            <person name="Kwok R."/>
            <person name="Lander E."/>
            <person name="Langley C.H."/>
            <person name="Lapoint R."/>
            <person name="Lazzaro B.P."/>
            <person name="Lee S.J."/>
            <person name="Levesque L."/>
            <person name="Li R."/>
            <person name="Lin C.F."/>
            <person name="Lin M.F."/>
            <person name="Lindblad-Toh K."/>
            <person name="Llopart A."/>
            <person name="Long M."/>
            <person name="Low L."/>
            <person name="Lozovsky E."/>
            <person name="Lu J."/>
            <person name="Luo M."/>
            <person name="Machado C.A."/>
            <person name="Makalowski W."/>
            <person name="Marzo M."/>
            <person name="Matsuda M."/>
            <person name="Matzkin L."/>
            <person name="McAllister B."/>
            <person name="McBride C.S."/>
            <person name="McKernan B."/>
            <person name="McKernan K."/>
            <person name="Mendez-Lago M."/>
            <person name="Minx P."/>
            <person name="Mollenhauer M.U."/>
            <person name="Montooth K."/>
            <person name="Mount S.M."/>
            <person name="Mu X."/>
            <person name="Myers E."/>
            <person name="Negre B."/>
            <person name="Newfeld S."/>
            <person name="Nielsen R."/>
            <person name="Noor M.A."/>
            <person name="O'Grady P."/>
            <person name="Pachter L."/>
            <person name="Papaceit M."/>
            <person name="Parisi M.J."/>
            <person name="Parisi M."/>
            <person name="Parts L."/>
            <person name="Pedersen J.S."/>
            <person name="Pesole G."/>
            <person name="Phillippy A.M."/>
            <person name="Ponting C.P."/>
            <person name="Pop M."/>
            <person name="Porcelli D."/>
            <person name="Powell J.R."/>
            <person name="Prohaska S."/>
            <person name="Pruitt K."/>
            <person name="Puig M."/>
            <person name="Quesneville H."/>
            <person name="Ram K.R."/>
            <person name="Rand D."/>
            <person name="Rasmussen M.D."/>
            <person name="Reed L.K."/>
            <person name="Reenan R."/>
            <person name="Reily A."/>
            <person name="Remington K.A."/>
            <person name="Rieger T.T."/>
            <person name="Ritchie M.G."/>
            <person name="Robin C."/>
            <person name="Rogers Y.H."/>
            <person name="Rohde C."/>
            <person name="Rozas J."/>
            <person name="Rubenfield M.J."/>
            <person name="Ruiz A."/>
            <person name="Russo S."/>
            <person name="Salzberg S.L."/>
            <person name="Sanchez-Gracia A."/>
            <person name="Saranga D.J."/>
            <person name="Sato H."/>
            <person name="Schaeffer S.W."/>
            <person name="Schatz M.C."/>
            <person name="Schlenke T."/>
            <person name="Schwartz R."/>
            <person name="Segarra C."/>
            <person name="Singh R.S."/>
            <person name="Sirot L."/>
            <person name="Sirota M."/>
            <person name="Sisneros N.B."/>
            <person name="Smith C.D."/>
            <person name="Smith T.F."/>
            <person name="Spieth J."/>
            <person name="Stage D.E."/>
            <person name="Stark A."/>
            <person name="Stephan W."/>
            <person name="Strausberg R.L."/>
            <person name="Strempel S."/>
            <person name="Sturgill D."/>
            <person name="Sutton G."/>
            <person name="Sutton G.G."/>
            <person name="Tao W."/>
            <person name="Teichmann S."/>
            <person name="Tobari Y.N."/>
            <person name="Tomimura Y."/>
            <person name="Tsolas J.M."/>
            <person name="Valente V.L."/>
            <person name="Venter E."/>
            <person name="Venter J.C."/>
            <person name="Vicario S."/>
            <person name="Vieira F.G."/>
            <person name="Vilella A.J."/>
            <person name="Villasante A."/>
            <person name="Walenz B."/>
            <person name="Wang J."/>
            <person name="Wasserman M."/>
            <person name="Watts T."/>
            <person name="Wilson D."/>
            <person name="Wilson R.K."/>
            <person name="Wing R.A."/>
            <person name="Wolfner M.F."/>
            <person name="Wong A."/>
            <person name="Wong G.K."/>
            <person name="Wu C.I."/>
            <person name="Wu G."/>
            <person name="Yamamoto D."/>
            <person name="Yang H.P."/>
            <person name="Yang S.P."/>
            <person name="Yorke J.A."/>
            <person name="Yoshida K."/>
            <person name="Zdobnov E."/>
            <person name="Zhang P."/>
            <person name="Zhang Y."/>
            <person name="Zimin A.V."/>
            <person name="Baldwin J."/>
            <person name="Abdouelleil A."/>
            <person name="Abdulkadir J."/>
            <person name="Abebe A."/>
            <person name="Abera B."/>
            <person name="Abreu J."/>
            <person name="Acer S.C."/>
            <person name="Aftuck L."/>
            <person name="Alexander A."/>
            <person name="An P."/>
            <person name="Anderson E."/>
            <person name="Anderson S."/>
            <person name="Arachi H."/>
            <person name="Azer M."/>
            <person name="Bachantsang P."/>
            <person name="Barry A."/>
            <person name="Bayul T."/>
            <person name="Berlin A."/>
            <person name="Bessette D."/>
            <person name="Bloom T."/>
            <person name="Blye J."/>
            <person name="Boguslavskiy L."/>
            <person name="Bonnet C."/>
            <person name="Boukhgalter B."/>
            <person name="Bourzgui I."/>
            <person name="Brown A."/>
            <person name="Cahill P."/>
            <person name="Channer S."/>
            <person name="Cheshatsang Y."/>
            <person name="Chuda L."/>
            <person name="Citroen M."/>
            <person name="Collymore A."/>
            <person name="Cooke P."/>
            <person name="Costello M."/>
            <person name="D'Aco K."/>
            <person name="Daza R."/>
            <person name="De Haan G."/>
            <person name="DeGray S."/>
            <person name="DeMaso C."/>
            <person name="Dhargay N."/>
            <person name="Dooley K."/>
            <person name="Dooley E."/>
            <person name="Doricent M."/>
            <person name="Dorje P."/>
            <person name="Dorjee K."/>
            <person name="Dupes A."/>
            <person name="Elong R."/>
            <person name="Falk J."/>
            <person name="Farina A."/>
            <person name="Faro S."/>
            <person name="Ferguson D."/>
            <person name="Fisher S."/>
            <person name="Foley C.D."/>
            <person name="Franke A."/>
            <person name="Friedrich D."/>
            <person name="Gadbois L."/>
            <person name="Gearin G."/>
            <person name="Gearin C.R."/>
            <person name="Giannoukos G."/>
            <person name="Goode T."/>
            <person name="Graham J."/>
            <person name="Grandbois E."/>
            <person name="Grewal S."/>
            <person name="Gyaltsen K."/>
            <person name="Hafez N."/>
            <person name="Hagos B."/>
            <person name="Hall J."/>
            <person name="Henson C."/>
            <person name="Hollinger A."/>
            <person name="Honan T."/>
            <person name="Huard M.D."/>
            <person name="Hughes L."/>
            <person name="Hurhula B."/>
            <person name="Husby M.E."/>
            <person name="Kamat A."/>
            <person name="Kanga B."/>
            <person name="Kashin S."/>
            <person name="Khazanovich D."/>
            <person name="Kisner P."/>
            <person name="Lance K."/>
            <person name="Lara M."/>
            <person name="Lee W."/>
            <person name="Lennon N."/>
            <person name="Letendre F."/>
            <person name="LeVine R."/>
            <person name="Lipovsky A."/>
            <person name="Liu X."/>
            <person name="Liu J."/>
            <person name="Liu S."/>
            <person name="Lokyitsang T."/>
            <person name="Lokyitsang Y."/>
            <person name="Lubonja R."/>
            <person name="Lui A."/>
            <person name="MacDonald P."/>
            <person name="Magnisalis V."/>
            <person name="Maru K."/>
            <person name="Matthews C."/>
            <person name="McCusker W."/>
            <person name="McDonough S."/>
            <person name="Mehta T."/>
            <person name="Meldrim J."/>
            <person name="Meneus L."/>
            <person name="Mihai O."/>
            <person name="Mihalev A."/>
            <person name="Mihova T."/>
            <person name="Mittelman R."/>
            <person name="Mlenga V."/>
            <person name="Montmayeur A."/>
            <person name="Mulrain L."/>
            <person name="Navidi A."/>
            <person name="Naylor J."/>
            <person name="Negash T."/>
            <person name="Nguyen T."/>
            <person name="Nguyen N."/>
            <person name="Nicol R."/>
            <person name="Norbu C."/>
            <person name="Norbu N."/>
            <person name="Novod N."/>
            <person name="O'Neill B."/>
            <person name="Osman S."/>
            <person name="Markiewicz E."/>
            <person name="Oyono O.L."/>
            <person name="Patti C."/>
            <person name="Phunkhang P."/>
            <person name="Pierre F."/>
            <person name="Priest M."/>
            <person name="Raghuraman S."/>
            <person name="Rege F."/>
            <person name="Reyes R."/>
            <person name="Rise C."/>
            <person name="Rogov P."/>
            <person name="Ross K."/>
            <person name="Ryan E."/>
            <person name="Settipalli S."/>
            <person name="Shea T."/>
            <person name="Sherpa N."/>
            <person name="Shi L."/>
            <person name="Shih D."/>
            <person name="Sparrow T."/>
            <person name="Spaulding J."/>
            <person name="Stalker J."/>
            <person name="Stange-Thomann N."/>
            <person name="Stavropoulos S."/>
            <person name="Stone C."/>
            <person name="Strader C."/>
            <person name="Tesfaye S."/>
            <person name="Thomson T."/>
            <person name="Thoulutsang Y."/>
            <person name="Thoulutsang D."/>
            <person name="Topham K."/>
            <person name="Topping I."/>
            <person name="Tsamla T."/>
            <person name="Vassiliev H."/>
            <person name="Vo A."/>
            <person name="Wangchuk T."/>
            <person name="Wangdi T."/>
            <person name="Weiand M."/>
            <person name="Wilkinson J."/>
            <person name="Wilson A."/>
            <person name="Yadav S."/>
            <person name="Young G."/>
            <person name="Yu Q."/>
            <person name="Zembek L."/>
            <person name="Zhong D."/>
            <person name="Zimmer A."/>
            <person name="Zwirko Z."/>
            <person name="Jaffe D.B."/>
            <person name="Alvarez P."/>
            <person name="Brockman W."/>
            <person name="Butler J."/>
            <person name="Chin C."/>
            <person name="Gnerre S."/>
            <person name="Grabherr M."/>
            <person name="Kleber M."/>
            <person name="Mauceli E."/>
            <person name="MacCallum I."/>
        </authorList>
    </citation>
    <scope>NUCLEOTIDE SEQUENCE [LARGE SCALE GENOMIC DNA]</scope>
    <source>
        <strain evidence="2">Tucson 15081-1352.22</strain>
    </source>
</reference>
<sequence>MTEEQEDLMSNDDDDESFSYCPEVVDTFTEEETEQALLFIKENNLPMADLHYALKYVRISNRAVDMDDKFKEIEQRLKKLREQDMVVVSPPKCGNLSYNFVNNPQM</sequence>
<dbReference type="Proteomes" id="UP000009192">
    <property type="component" value="Unassembled WGS sequence"/>
</dbReference>
<protein>
    <submittedName>
        <fullName evidence="1">Uncharacterized protein</fullName>
    </submittedName>
</protein>
<dbReference type="HOGENOM" id="CLU_2375047_0_0_1"/>
<organism evidence="1 2">
    <name type="scientific">Drosophila mojavensis</name>
    <name type="common">Fruit fly</name>
    <dbReference type="NCBI Taxonomy" id="7230"/>
    <lineage>
        <taxon>Eukaryota</taxon>
        <taxon>Metazoa</taxon>
        <taxon>Ecdysozoa</taxon>
        <taxon>Arthropoda</taxon>
        <taxon>Hexapoda</taxon>
        <taxon>Insecta</taxon>
        <taxon>Pterygota</taxon>
        <taxon>Neoptera</taxon>
        <taxon>Endopterygota</taxon>
        <taxon>Diptera</taxon>
        <taxon>Brachycera</taxon>
        <taxon>Muscomorpha</taxon>
        <taxon>Ephydroidea</taxon>
        <taxon>Drosophilidae</taxon>
        <taxon>Drosophila</taxon>
    </lineage>
</organism>
<evidence type="ECO:0000313" key="2">
    <source>
        <dbReference type="Proteomes" id="UP000009192"/>
    </source>
</evidence>
<dbReference type="OMA" id="PMADLHY"/>
<dbReference type="KEGG" id="dmo:Dmoj_GI13554"/>